<accession>A0A3N2Q363</accession>
<dbReference type="Proteomes" id="UP000272025">
    <property type="component" value="Unassembled WGS sequence"/>
</dbReference>
<keyword evidence="2" id="KW-1185">Reference proteome</keyword>
<dbReference type="RefSeq" id="XP_028469009.1">
    <property type="nucleotide sequence ID" value="XM_028614861.1"/>
</dbReference>
<sequence length="237" mass="25833">MPLTLTLNPLLYFIPYCRIPPAGMPAGVKGLPSSRTEHVASSLGLSAFLTQEPEIFDPTDQPANQMHPSFKKSAIPVAISTAPLLFTERSNLCLATFGSPPIGTLGRARSPNIRLHAGADGGVAYVRTHGWLEKPTNEHRRRMKTPQTGYGLGDAGLSLRALISNPTPQHSHVIGRPMLMLGLYQLHALDIWTGVLRQREIQPHAKRVAYLLSPTKAVEANLSYRGPSPCLPDMDVH</sequence>
<gene>
    <name evidence="1" type="ORF">SODALDRAFT_376902</name>
</gene>
<protein>
    <submittedName>
        <fullName evidence="1">Uncharacterized protein</fullName>
    </submittedName>
</protein>
<proteinExistence type="predicted"/>
<dbReference type="AlphaFoldDB" id="A0A3N2Q363"/>
<dbReference type="EMBL" id="ML119052">
    <property type="protein sequence ID" value="ROT41203.1"/>
    <property type="molecule type" value="Genomic_DNA"/>
</dbReference>
<dbReference type="GeneID" id="39583338"/>
<reference evidence="1 2" key="1">
    <citation type="journal article" date="2018" name="Mol. Ecol.">
        <title>The obligate alkalophilic soda-lake fungus Sodiomyces alkalinus has shifted to a protein diet.</title>
        <authorList>
            <person name="Grum-Grzhimaylo A.A."/>
            <person name="Falkoski D.L."/>
            <person name="van den Heuvel J."/>
            <person name="Valero-Jimenez C.A."/>
            <person name="Min B."/>
            <person name="Choi I.G."/>
            <person name="Lipzen A."/>
            <person name="Daum C.G."/>
            <person name="Aanen D.K."/>
            <person name="Tsang A."/>
            <person name="Henrissat B."/>
            <person name="Bilanenko E.N."/>
            <person name="de Vries R.P."/>
            <person name="van Kan J.A.L."/>
            <person name="Grigoriev I.V."/>
            <person name="Debets A.J.M."/>
        </authorList>
    </citation>
    <scope>NUCLEOTIDE SEQUENCE [LARGE SCALE GENOMIC DNA]</scope>
    <source>
        <strain evidence="1 2">F11</strain>
    </source>
</reference>
<organism evidence="1 2">
    <name type="scientific">Sodiomyces alkalinus (strain CBS 110278 / VKM F-3762 / F11)</name>
    <name type="common">Alkaliphilic filamentous fungus</name>
    <dbReference type="NCBI Taxonomy" id="1314773"/>
    <lineage>
        <taxon>Eukaryota</taxon>
        <taxon>Fungi</taxon>
        <taxon>Dikarya</taxon>
        <taxon>Ascomycota</taxon>
        <taxon>Pezizomycotina</taxon>
        <taxon>Sordariomycetes</taxon>
        <taxon>Hypocreomycetidae</taxon>
        <taxon>Glomerellales</taxon>
        <taxon>Plectosphaerellaceae</taxon>
        <taxon>Sodiomyces</taxon>
    </lineage>
</organism>
<evidence type="ECO:0000313" key="2">
    <source>
        <dbReference type="Proteomes" id="UP000272025"/>
    </source>
</evidence>
<name>A0A3N2Q363_SODAK</name>
<evidence type="ECO:0000313" key="1">
    <source>
        <dbReference type="EMBL" id="ROT41203.1"/>
    </source>
</evidence>